<protein>
    <submittedName>
        <fullName evidence="1">Uncharacterized protein</fullName>
    </submittedName>
</protein>
<reference evidence="1" key="1">
    <citation type="submission" date="2020-05" db="UniProtKB">
        <authorList>
            <consortium name="EnsemblMetazoa"/>
        </authorList>
    </citation>
    <scope>IDENTIFICATION</scope>
    <source>
        <strain evidence="1">TTRI</strain>
    </source>
</reference>
<dbReference type="InterPro" id="IPR046349">
    <property type="entry name" value="C1-like_sf"/>
</dbReference>
<dbReference type="SUPFAM" id="SSF57889">
    <property type="entry name" value="Cysteine-rich domain"/>
    <property type="match status" value="1"/>
</dbReference>
<name>A0A1A9UW80_GLOAU</name>
<evidence type="ECO:0000313" key="2">
    <source>
        <dbReference type="Proteomes" id="UP000078200"/>
    </source>
</evidence>
<organism evidence="1 2">
    <name type="scientific">Glossina austeni</name>
    <name type="common">Savannah tsetse fly</name>
    <dbReference type="NCBI Taxonomy" id="7395"/>
    <lineage>
        <taxon>Eukaryota</taxon>
        <taxon>Metazoa</taxon>
        <taxon>Ecdysozoa</taxon>
        <taxon>Arthropoda</taxon>
        <taxon>Hexapoda</taxon>
        <taxon>Insecta</taxon>
        <taxon>Pterygota</taxon>
        <taxon>Neoptera</taxon>
        <taxon>Endopterygota</taxon>
        <taxon>Diptera</taxon>
        <taxon>Brachycera</taxon>
        <taxon>Muscomorpha</taxon>
        <taxon>Hippoboscoidea</taxon>
        <taxon>Glossinidae</taxon>
        <taxon>Glossina</taxon>
    </lineage>
</organism>
<proteinExistence type="predicted"/>
<dbReference type="AlphaFoldDB" id="A0A1A9UW80"/>
<dbReference type="Proteomes" id="UP000078200">
    <property type="component" value="Unassembled WGS sequence"/>
</dbReference>
<accession>A0A1A9UW80</accession>
<keyword evidence="2" id="KW-1185">Reference proteome</keyword>
<dbReference type="STRING" id="7395.A0A1A9UW80"/>
<dbReference type="VEuPathDB" id="VectorBase:GAUT017786"/>
<evidence type="ECO:0000313" key="1">
    <source>
        <dbReference type="EnsemblMetazoa" id="GAUT017786-PA"/>
    </source>
</evidence>
<dbReference type="EnsemblMetazoa" id="GAUT017786-RA">
    <property type="protein sequence ID" value="GAUT017786-PA"/>
    <property type="gene ID" value="GAUT017786"/>
</dbReference>
<sequence>MLINEDIIKCLSVDKELLMETRNGAGGVSSQPIRPSEDGSHHLQEYTYKKITACDVCSQILRDRDFLCLHVSDNHEVISFPVMIKGEHSLLLLLNDAKDMKR</sequence>